<keyword evidence="3" id="KW-1185">Reference proteome</keyword>
<name>A0AAD6QFN3_9ROSI</name>
<dbReference type="EMBL" id="JAQIZT010000008">
    <property type="protein sequence ID" value="KAJ6989469.1"/>
    <property type="molecule type" value="Genomic_DNA"/>
</dbReference>
<reference evidence="2" key="1">
    <citation type="journal article" date="2023" name="Mol. Ecol. Resour.">
        <title>Chromosome-level genome assembly of a triploid poplar Populus alba 'Berolinensis'.</title>
        <authorList>
            <person name="Chen S."/>
            <person name="Yu Y."/>
            <person name="Wang X."/>
            <person name="Wang S."/>
            <person name="Zhang T."/>
            <person name="Zhou Y."/>
            <person name="He R."/>
            <person name="Meng N."/>
            <person name="Wang Y."/>
            <person name="Liu W."/>
            <person name="Liu Z."/>
            <person name="Liu J."/>
            <person name="Guo Q."/>
            <person name="Huang H."/>
            <person name="Sederoff R.R."/>
            <person name="Wang G."/>
            <person name="Qu G."/>
            <person name="Chen S."/>
        </authorList>
    </citation>
    <scope>NUCLEOTIDE SEQUENCE</scope>
    <source>
        <strain evidence="2">SC-2020</strain>
    </source>
</reference>
<keyword evidence="1" id="KW-1133">Transmembrane helix</keyword>
<evidence type="ECO:0000313" key="2">
    <source>
        <dbReference type="EMBL" id="KAJ6989469.1"/>
    </source>
</evidence>
<gene>
    <name evidence="2" type="ORF">NC653_022136</name>
</gene>
<evidence type="ECO:0000256" key="1">
    <source>
        <dbReference type="SAM" id="Phobius"/>
    </source>
</evidence>
<feature type="transmembrane region" description="Helical" evidence="1">
    <location>
        <begin position="12"/>
        <end position="31"/>
    </location>
</feature>
<keyword evidence="1" id="KW-0812">Transmembrane</keyword>
<accession>A0AAD6QFN3</accession>
<evidence type="ECO:0000313" key="3">
    <source>
        <dbReference type="Proteomes" id="UP001164929"/>
    </source>
</evidence>
<organism evidence="2 3">
    <name type="scientific">Populus alba x Populus x berolinensis</name>
    <dbReference type="NCBI Taxonomy" id="444605"/>
    <lineage>
        <taxon>Eukaryota</taxon>
        <taxon>Viridiplantae</taxon>
        <taxon>Streptophyta</taxon>
        <taxon>Embryophyta</taxon>
        <taxon>Tracheophyta</taxon>
        <taxon>Spermatophyta</taxon>
        <taxon>Magnoliopsida</taxon>
        <taxon>eudicotyledons</taxon>
        <taxon>Gunneridae</taxon>
        <taxon>Pentapetalae</taxon>
        <taxon>rosids</taxon>
        <taxon>fabids</taxon>
        <taxon>Malpighiales</taxon>
        <taxon>Salicaceae</taxon>
        <taxon>Saliceae</taxon>
        <taxon>Populus</taxon>
    </lineage>
</organism>
<keyword evidence="1" id="KW-0472">Membrane</keyword>
<sequence length="42" mass="4912">MIFNLMVIKLTTLKATLVVVVVLIMSLYRVSRPFWVTEMKKV</sequence>
<protein>
    <submittedName>
        <fullName evidence="2">Uncharacterized protein</fullName>
    </submittedName>
</protein>
<comment type="caution">
    <text evidence="2">The sequence shown here is derived from an EMBL/GenBank/DDBJ whole genome shotgun (WGS) entry which is preliminary data.</text>
</comment>
<proteinExistence type="predicted"/>
<dbReference type="Proteomes" id="UP001164929">
    <property type="component" value="Chromosome 8"/>
</dbReference>
<dbReference type="AlphaFoldDB" id="A0AAD6QFN3"/>